<dbReference type="AlphaFoldDB" id="A7F3L2"/>
<evidence type="ECO:0000256" key="5">
    <source>
        <dbReference type="SAM" id="MobiDB-lite"/>
    </source>
</evidence>
<keyword evidence="3" id="KW-0539">Nucleus</keyword>
<feature type="compositionally biased region" description="Low complexity" evidence="5">
    <location>
        <begin position="407"/>
        <end position="425"/>
    </location>
</feature>
<accession>A7F3L2</accession>
<dbReference type="Gene3D" id="1.10.150.60">
    <property type="entry name" value="ARID DNA-binding domain"/>
    <property type="match status" value="1"/>
</dbReference>
<feature type="compositionally biased region" description="Polar residues" evidence="5">
    <location>
        <begin position="426"/>
        <end position="465"/>
    </location>
</feature>
<gene>
    <name evidence="7" type="ORF">SS1G_11858</name>
</gene>
<evidence type="ECO:0000256" key="2">
    <source>
        <dbReference type="ARBA" id="ARBA00023163"/>
    </source>
</evidence>
<feature type="coiled-coil region" evidence="4">
    <location>
        <begin position="806"/>
        <end position="849"/>
    </location>
</feature>
<evidence type="ECO:0000313" key="8">
    <source>
        <dbReference type="Proteomes" id="UP000001312"/>
    </source>
</evidence>
<dbReference type="InterPro" id="IPR051232">
    <property type="entry name" value="ARID/SWI1_ChromRemod"/>
</dbReference>
<reference evidence="8" key="1">
    <citation type="journal article" date="2011" name="PLoS Genet.">
        <title>Genomic analysis of the necrotrophic fungal pathogens Sclerotinia sclerotiorum and Botrytis cinerea.</title>
        <authorList>
            <person name="Amselem J."/>
            <person name="Cuomo C.A."/>
            <person name="van Kan J.A."/>
            <person name="Viaud M."/>
            <person name="Benito E.P."/>
            <person name="Couloux A."/>
            <person name="Coutinho P.M."/>
            <person name="de Vries R.P."/>
            <person name="Dyer P.S."/>
            <person name="Fillinger S."/>
            <person name="Fournier E."/>
            <person name="Gout L."/>
            <person name="Hahn M."/>
            <person name="Kohn L."/>
            <person name="Lapalu N."/>
            <person name="Plummer K.M."/>
            <person name="Pradier J.M."/>
            <person name="Quevillon E."/>
            <person name="Sharon A."/>
            <person name="Simon A."/>
            <person name="ten Have A."/>
            <person name="Tudzynski B."/>
            <person name="Tudzynski P."/>
            <person name="Wincker P."/>
            <person name="Andrew M."/>
            <person name="Anthouard V."/>
            <person name="Beever R.E."/>
            <person name="Beffa R."/>
            <person name="Benoit I."/>
            <person name="Bouzid O."/>
            <person name="Brault B."/>
            <person name="Chen Z."/>
            <person name="Choquer M."/>
            <person name="Collemare J."/>
            <person name="Cotton P."/>
            <person name="Danchin E.G."/>
            <person name="Da Silva C."/>
            <person name="Gautier A."/>
            <person name="Giraud C."/>
            <person name="Giraud T."/>
            <person name="Gonzalez C."/>
            <person name="Grossetete S."/>
            <person name="Guldener U."/>
            <person name="Henrissat B."/>
            <person name="Howlett B.J."/>
            <person name="Kodira C."/>
            <person name="Kretschmer M."/>
            <person name="Lappartient A."/>
            <person name="Leroch M."/>
            <person name="Levis C."/>
            <person name="Mauceli E."/>
            <person name="Neuveglise C."/>
            <person name="Oeser B."/>
            <person name="Pearson M."/>
            <person name="Poulain J."/>
            <person name="Poussereau N."/>
            <person name="Quesneville H."/>
            <person name="Rascle C."/>
            <person name="Schumacher J."/>
            <person name="Segurens B."/>
            <person name="Sexton A."/>
            <person name="Silva E."/>
            <person name="Sirven C."/>
            <person name="Soanes D.M."/>
            <person name="Talbot N.J."/>
            <person name="Templeton M."/>
            <person name="Yandava C."/>
            <person name="Yarden O."/>
            <person name="Zeng Q."/>
            <person name="Rollins J.A."/>
            <person name="Lebrun M.H."/>
            <person name="Dickman M."/>
        </authorList>
    </citation>
    <scope>NUCLEOTIDE SEQUENCE [LARGE SCALE GENOMIC DNA]</scope>
    <source>
        <strain evidence="8">ATCC 18683 / 1980 / Ss-1</strain>
    </source>
</reference>
<dbReference type="KEGG" id="ssl:SS1G_11858"/>
<evidence type="ECO:0000259" key="6">
    <source>
        <dbReference type="PROSITE" id="PS51011"/>
    </source>
</evidence>
<feature type="compositionally biased region" description="Low complexity" evidence="5">
    <location>
        <begin position="197"/>
        <end position="210"/>
    </location>
</feature>
<dbReference type="InParanoid" id="A7F3L2"/>
<dbReference type="RefSeq" id="XP_001586829.1">
    <property type="nucleotide sequence ID" value="XM_001586779.1"/>
</dbReference>
<dbReference type="GO" id="GO:0005634">
    <property type="term" value="C:nucleus"/>
    <property type="evidence" value="ECO:0000318"/>
    <property type="project" value="GO_Central"/>
</dbReference>
<organism evidence="7 8">
    <name type="scientific">Sclerotinia sclerotiorum (strain ATCC 18683 / 1980 / Ss-1)</name>
    <name type="common">White mold</name>
    <name type="synonym">Whetzelinia sclerotiorum</name>
    <dbReference type="NCBI Taxonomy" id="665079"/>
    <lineage>
        <taxon>Eukaryota</taxon>
        <taxon>Fungi</taxon>
        <taxon>Dikarya</taxon>
        <taxon>Ascomycota</taxon>
        <taxon>Pezizomycotina</taxon>
        <taxon>Leotiomycetes</taxon>
        <taxon>Helotiales</taxon>
        <taxon>Sclerotiniaceae</taxon>
        <taxon>Sclerotinia</taxon>
    </lineage>
</organism>
<dbReference type="Proteomes" id="UP000001312">
    <property type="component" value="Unassembled WGS sequence"/>
</dbReference>
<feature type="compositionally biased region" description="Polar residues" evidence="5">
    <location>
        <begin position="243"/>
        <end position="264"/>
    </location>
</feature>
<dbReference type="SMART" id="SM00501">
    <property type="entry name" value="BRIGHT"/>
    <property type="match status" value="1"/>
</dbReference>
<dbReference type="PROSITE" id="PS51011">
    <property type="entry name" value="ARID"/>
    <property type="match status" value="1"/>
</dbReference>
<dbReference type="GO" id="GO:0016514">
    <property type="term" value="C:SWI/SNF complex"/>
    <property type="evidence" value="ECO:0000318"/>
    <property type="project" value="GO_Central"/>
</dbReference>
<dbReference type="Pfam" id="PF01388">
    <property type="entry name" value="ARID"/>
    <property type="match status" value="1"/>
</dbReference>
<dbReference type="GeneID" id="5482865"/>
<dbReference type="InterPro" id="IPR036431">
    <property type="entry name" value="ARID_dom_sf"/>
</dbReference>
<keyword evidence="1" id="KW-0805">Transcription regulation</keyword>
<dbReference type="SMART" id="SM01014">
    <property type="entry name" value="ARID"/>
    <property type="match status" value="1"/>
</dbReference>
<dbReference type="PANTHER" id="PTHR13964">
    <property type="entry name" value="RBP-RELATED"/>
    <property type="match status" value="1"/>
</dbReference>
<dbReference type="STRING" id="665079.A7F3L2"/>
<feature type="compositionally biased region" description="Polar residues" evidence="5">
    <location>
        <begin position="629"/>
        <end position="641"/>
    </location>
</feature>
<proteinExistence type="predicted"/>
<feature type="compositionally biased region" description="Low complexity" evidence="5">
    <location>
        <begin position="371"/>
        <end position="385"/>
    </location>
</feature>
<dbReference type="CDD" id="cd16871">
    <property type="entry name" value="ARID_Swi1p-like"/>
    <property type="match status" value="1"/>
</dbReference>
<dbReference type="SUPFAM" id="SSF46774">
    <property type="entry name" value="ARID-like"/>
    <property type="match status" value="1"/>
</dbReference>
<dbReference type="GO" id="GO:0000976">
    <property type="term" value="F:transcription cis-regulatory region binding"/>
    <property type="evidence" value="ECO:0000318"/>
    <property type="project" value="GO_Central"/>
</dbReference>
<dbReference type="PANTHER" id="PTHR13964:SF27">
    <property type="entry name" value="HAT-TRICK, ISOFORM D"/>
    <property type="match status" value="1"/>
</dbReference>
<feature type="compositionally biased region" description="Polar residues" evidence="5">
    <location>
        <begin position="395"/>
        <end position="406"/>
    </location>
</feature>
<evidence type="ECO:0000256" key="4">
    <source>
        <dbReference type="SAM" id="Coils"/>
    </source>
</evidence>
<feature type="domain" description="ARID" evidence="6">
    <location>
        <begin position="468"/>
        <end position="561"/>
    </location>
</feature>
<keyword evidence="8" id="KW-1185">Reference proteome</keyword>
<name>A7F3L2_SCLS1</name>
<keyword evidence="4" id="KW-0175">Coiled coil</keyword>
<feature type="compositionally biased region" description="Polar residues" evidence="5">
    <location>
        <begin position="187"/>
        <end position="196"/>
    </location>
</feature>
<dbReference type="InterPro" id="IPR001606">
    <property type="entry name" value="ARID_dom"/>
</dbReference>
<feature type="region of interest" description="Disordered" evidence="5">
    <location>
        <begin position="169"/>
        <end position="465"/>
    </location>
</feature>
<evidence type="ECO:0000313" key="7">
    <source>
        <dbReference type="EMBL" id="EDN97333.1"/>
    </source>
</evidence>
<feature type="region of interest" description="Disordered" evidence="5">
    <location>
        <begin position="629"/>
        <end position="686"/>
    </location>
</feature>
<dbReference type="GO" id="GO:0006357">
    <property type="term" value="P:regulation of transcription by RNA polymerase II"/>
    <property type="evidence" value="ECO:0000318"/>
    <property type="project" value="GO_Central"/>
</dbReference>
<evidence type="ECO:0000256" key="1">
    <source>
        <dbReference type="ARBA" id="ARBA00023015"/>
    </source>
</evidence>
<dbReference type="EMBL" id="CH476640">
    <property type="protein sequence ID" value="EDN97333.1"/>
    <property type="molecule type" value="Genomic_DNA"/>
</dbReference>
<protein>
    <recommendedName>
        <fullName evidence="6">ARID domain-containing protein</fullName>
    </recommendedName>
</protein>
<feature type="compositionally biased region" description="Polar residues" evidence="5">
    <location>
        <begin position="658"/>
        <end position="670"/>
    </location>
</feature>
<feature type="compositionally biased region" description="Polar residues" evidence="5">
    <location>
        <begin position="271"/>
        <end position="298"/>
    </location>
</feature>
<feature type="compositionally biased region" description="Polar residues" evidence="5">
    <location>
        <begin position="218"/>
        <end position="230"/>
    </location>
</feature>
<sequence>MDSPRQMMVETSSYLENHSSFHRLSIYPIFGATSLFLYVPDFSWVLEAVNTRIATLFRQPSAPNPPFSVRTVPNSTLFLEPCIQKGKLKCEFLSNSPSIFPFDPLTLRSGLLIERGERTIQVKRDSETCQNNLGHQQRASIDGLPLLSSTDMSSWMNDAAVQNHNGAGFNHINESNPGGNMMDPSGFMSTSSSFDPNQFQNQQLQQRMQNGGMRNGSPAFNNPVYQTNPVIPSKRPRPREDSLGTSPRQASGMLPNSRSHTPQQAAYPGFQPNNVLPQHAPQQNPYSHLQNGSSNASPSPIMANQLRPGGVPQRVSTASPHPFSPSQSDHGSRVDTPQSSTFAQNTPYAPAYSQNFTPPPGRTSAPPQGVMSTPQMPPTMSQPQMYNQQVPPPNHQSQQKTSLDQTRQMYQMRLQQSLQQQQQQSNLHAAQRQNMSPSVNPLSQGQMMQAPNGQFTGMRPQQPSLAQNQNQNNFLKSLATFMQSKGLPLETNPFVGDRHINIFVLYMAVTKYGGYRNVTTQNAWGQIAQAIQIHPLRYPNVPPQLKALYERNLLAFEEAINSNMQRQRAAAMKQGGGIGVPQMSPTKQMPPANSMQASHYMQQQMAQQQHLQQQQTTPMKQITPLHHSQQPVMNGFSTPQAPQVHPLGSQSHARDSLSRSVEATPPQNNGVYPIPSPASVPKSGSISLASPHPNIVPALDEQIQDELMNVVLPEKLKIFSRVPDDNGGCLGLPTLRDTGTQLLKLKPDFPPLTEIGTIDVHALTMSLQSGLHAEVRLALDTLALVSSEQRLPMELRYCDDLVETLVDCAEEQVELLAENAAEVSDMMLINSYEDVVRACQAEKESLQDIPPFGSEEYQVDRAVEKLICITSIMRNLSFHEPNLLFLAEEFVIKFFCVVIRYLGTRNMLLRTNQNTLEFMKDGVVLLSNIAHEIKLPGREQALCLLHFILAFAPCPPPNTMGSDKITFSQYEPTIHYYIYPAIDSLAKLLARDEPNRTHYKTIFASDVSSSPPFDLLTRTFALSISVIPDQQKDPKRGTFLPLVEARKPMLMQGILAAELLANLAPGYDSGIAKAWLTSEDGFAKNLSHLVLTLCHEAPQGPSHGRVSAVPKTTEEEAMLHIILGGIGILRRLAEKSRDPEDPTSMIPIPGMPTTERIIKLHERKQPRLKEALRQLCTFTSLG</sequence>
<feature type="compositionally biased region" description="Polar residues" evidence="5">
    <location>
        <begin position="314"/>
        <end position="356"/>
    </location>
</feature>
<keyword evidence="2" id="KW-0804">Transcription</keyword>
<evidence type="ECO:0000256" key="3">
    <source>
        <dbReference type="ARBA" id="ARBA00023242"/>
    </source>
</evidence>
<dbReference type="OMA" id="NPIVCGR"/>